<dbReference type="WBParaSite" id="ES5_v2.g25941.t1">
    <property type="protein sequence ID" value="ES5_v2.g25941.t1"/>
    <property type="gene ID" value="ES5_v2.g25941"/>
</dbReference>
<sequence length="253" mass="28515">MDANNQIHPSTMSDTPILPLPQNQEQPKEIGLPGPVPAGARDPAVDYITSKPYRPSTQRIIIDNVDIKNKSFTVSTDISVFLLDPTLTEIRLNLGQYCLLPKEDSSFEGKVTINGIEVEYERTNIAISGFPENLPKSLENFQNFIEDIEAKRRYEYKLVLKIPSSIEIKQGQRIMLHIDTKVVNPKKGIHYVLNCTSEGELDQSSHFYTYKASFESSTHEWVPCFDNFNMLAVFDIIIKLPDTLAAVASGEHT</sequence>
<reference evidence="2" key="1">
    <citation type="submission" date="2022-11" db="UniProtKB">
        <authorList>
            <consortium name="WormBaseParasite"/>
        </authorList>
    </citation>
    <scope>IDENTIFICATION</scope>
</reference>
<name>A0AC34G860_9BILA</name>
<proteinExistence type="predicted"/>
<organism evidence="1 2">
    <name type="scientific">Panagrolaimus sp. ES5</name>
    <dbReference type="NCBI Taxonomy" id="591445"/>
    <lineage>
        <taxon>Eukaryota</taxon>
        <taxon>Metazoa</taxon>
        <taxon>Ecdysozoa</taxon>
        <taxon>Nematoda</taxon>
        <taxon>Chromadorea</taxon>
        <taxon>Rhabditida</taxon>
        <taxon>Tylenchina</taxon>
        <taxon>Panagrolaimomorpha</taxon>
        <taxon>Panagrolaimoidea</taxon>
        <taxon>Panagrolaimidae</taxon>
        <taxon>Panagrolaimus</taxon>
    </lineage>
</organism>
<protein>
    <submittedName>
        <fullName evidence="2">Uncharacterized protein</fullName>
    </submittedName>
</protein>
<evidence type="ECO:0000313" key="1">
    <source>
        <dbReference type="Proteomes" id="UP000887579"/>
    </source>
</evidence>
<evidence type="ECO:0000313" key="2">
    <source>
        <dbReference type="WBParaSite" id="ES5_v2.g25941.t1"/>
    </source>
</evidence>
<dbReference type="Proteomes" id="UP000887579">
    <property type="component" value="Unplaced"/>
</dbReference>
<accession>A0AC34G860</accession>